<dbReference type="Gene3D" id="3.30.70.141">
    <property type="entry name" value="Nucleoside diphosphate kinase-like domain"/>
    <property type="match status" value="1"/>
</dbReference>
<dbReference type="SMART" id="SM00562">
    <property type="entry name" value="NDK"/>
    <property type="match status" value="1"/>
</dbReference>
<organism evidence="3 4">
    <name type="scientific">Tinamus guttatus</name>
    <name type="common">White-throated tinamou</name>
    <dbReference type="NCBI Taxonomy" id="94827"/>
    <lineage>
        <taxon>Eukaryota</taxon>
        <taxon>Metazoa</taxon>
        <taxon>Chordata</taxon>
        <taxon>Craniata</taxon>
        <taxon>Vertebrata</taxon>
        <taxon>Euteleostomi</taxon>
        <taxon>Archelosauria</taxon>
        <taxon>Archosauria</taxon>
        <taxon>Dinosauria</taxon>
        <taxon>Saurischia</taxon>
        <taxon>Theropoda</taxon>
        <taxon>Coelurosauria</taxon>
        <taxon>Aves</taxon>
        <taxon>Palaeognathae</taxon>
        <taxon>Tinamiformes</taxon>
        <taxon>Tinamidae</taxon>
        <taxon>Tinamus</taxon>
    </lineage>
</organism>
<feature type="domain" description="Nucleoside diphosphate kinase-like" evidence="2">
    <location>
        <begin position="120"/>
        <end position="260"/>
    </location>
</feature>
<comment type="similarity">
    <text evidence="1">Belongs to the NDK family.</text>
</comment>
<accession>A0A099ZS96</accession>
<dbReference type="STRING" id="94827.A0A099ZS96"/>
<feature type="non-terminal residue" evidence="3">
    <location>
        <position position="271"/>
    </location>
</feature>
<dbReference type="InterPro" id="IPR034907">
    <property type="entry name" value="NDK-like_dom"/>
</dbReference>
<dbReference type="InterPro" id="IPR051766">
    <property type="entry name" value="TXND_domain-containing"/>
</dbReference>
<dbReference type="AlphaFoldDB" id="A0A099ZS96"/>
<comment type="caution">
    <text evidence="1">Lacks conserved residue(s) required for the propagation of feature annotation.</text>
</comment>
<dbReference type="SUPFAM" id="SSF54919">
    <property type="entry name" value="Nucleoside diphosphate kinase, NDK"/>
    <property type="match status" value="1"/>
</dbReference>
<dbReference type="EMBL" id="KL897628">
    <property type="protein sequence ID" value="KGL84666.1"/>
    <property type="molecule type" value="Genomic_DNA"/>
</dbReference>
<name>A0A099ZS96_TINGU</name>
<keyword evidence="4" id="KW-1185">Reference proteome</keyword>
<sequence length="271" mass="30360">MSNPVLVCALRRINAIKVLADTLERLPSCREKLGKSNSVLQRVMALTPEMTFRQAVLFFTEEDFVTGKPCFYCLAGGGIQKLLSKNMYISYQIYLFFLVGETWRCHVESLFTYLQTGAQVLCTVLLIKPGAWTRGLARILQKLDLEKFSVVGMKHTNLEPDIALGLLSPEMKQDPAVLEAHCTYLTSGSALVLCLQRSNAVKKLLDLLGPEDPKLAQALDPFLWRAQYGINAVQNGFYGSKSYQIAVRDMKLFFPEGLCCADCQTLEEEEV</sequence>
<dbReference type="PROSITE" id="PS51374">
    <property type="entry name" value="NDPK_LIKE"/>
    <property type="match status" value="1"/>
</dbReference>
<gene>
    <name evidence="3" type="ORF">N309_05023</name>
</gene>
<dbReference type="Pfam" id="PF00334">
    <property type="entry name" value="NDK"/>
    <property type="match status" value="1"/>
</dbReference>
<protein>
    <recommendedName>
        <fullName evidence="2">Nucleoside diphosphate kinase-like domain-containing protein</fullName>
    </recommendedName>
</protein>
<evidence type="ECO:0000313" key="4">
    <source>
        <dbReference type="Proteomes" id="UP000053641"/>
    </source>
</evidence>
<dbReference type="PANTHER" id="PTHR46135">
    <property type="entry name" value="NME/NM23 FAMILY MEMBER 8"/>
    <property type="match status" value="1"/>
</dbReference>
<dbReference type="PANTHER" id="PTHR46135:SF3">
    <property type="entry name" value="NME_NM23 FAMILY MEMBER 8"/>
    <property type="match status" value="1"/>
</dbReference>
<evidence type="ECO:0000256" key="1">
    <source>
        <dbReference type="PROSITE-ProRule" id="PRU00706"/>
    </source>
</evidence>
<dbReference type="InterPro" id="IPR036850">
    <property type="entry name" value="NDK-like_dom_sf"/>
</dbReference>
<dbReference type="Proteomes" id="UP000053641">
    <property type="component" value="Unassembled WGS sequence"/>
</dbReference>
<evidence type="ECO:0000313" key="3">
    <source>
        <dbReference type="EMBL" id="KGL84666.1"/>
    </source>
</evidence>
<proteinExistence type="inferred from homology"/>
<reference evidence="3 4" key="1">
    <citation type="submission" date="2014-06" db="EMBL/GenBank/DDBJ databases">
        <title>Genome evolution of avian class.</title>
        <authorList>
            <person name="Zhang G."/>
            <person name="Li C."/>
        </authorList>
    </citation>
    <scope>NUCLEOTIDE SEQUENCE [LARGE SCALE GENOMIC DNA]</scope>
    <source>
        <strain evidence="3">BGI_N309</strain>
    </source>
</reference>
<evidence type="ECO:0000259" key="2">
    <source>
        <dbReference type="SMART" id="SM00562"/>
    </source>
</evidence>